<dbReference type="AlphaFoldDB" id="A0A9Q1GLT9"/>
<reference evidence="1" key="1">
    <citation type="submission" date="2022-04" db="EMBL/GenBank/DDBJ databases">
        <title>Carnegiea gigantea Genome sequencing and assembly v2.</title>
        <authorList>
            <person name="Copetti D."/>
            <person name="Sanderson M.J."/>
            <person name="Burquez A."/>
            <person name="Wojciechowski M.F."/>
        </authorList>
    </citation>
    <scope>NUCLEOTIDE SEQUENCE</scope>
    <source>
        <strain evidence="1">SGP5-SGP5p</strain>
        <tissue evidence="1">Aerial part</tissue>
    </source>
</reference>
<sequence>MEPRHYSSPTTLEWQMHRRTLSPLLGCHLSLSCGPMECSLYCATLTPQRCSTTTLRGLTPERGPVRPEPREEECSTEIVATITGGYAKGITWSVWKAQLRGVQQALMAEQGNYVIVPTIVFEAREGPYFTPPHNDLLVVEIKGQCHHPMNPD</sequence>
<evidence type="ECO:0000313" key="1">
    <source>
        <dbReference type="EMBL" id="KAJ8421395.1"/>
    </source>
</evidence>
<dbReference type="EMBL" id="JAKOGI010002744">
    <property type="protein sequence ID" value="KAJ8421395.1"/>
    <property type="molecule type" value="Genomic_DNA"/>
</dbReference>
<protein>
    <submittedName>
        <fullName evidence="1">Uncharacterized protein</fullName>
    </submittedName>
</protein>
<organism evidence="1 2">
    <name type="scientific">Carnegiea gigantea</name>
    <dbReference type="NCBI Taxonomy" id="171969"/>
    <lineage>
        <taxon>Eukaryota</taxon>
        <taxon>Viridiplantae</taxon>
        <taxon>Streptophyta</taxon>
        <taxon>Embryophyta</taxon>
        <taxon>Tracheophyta</taxon>
        <taxon>Spermatophyta</taxon>
        <taxon>Magnoliopsida</taxon>
        <taxon>eudicotyledons</taxon>
        <taxon>Gunneridae</taxon>
        <taxon>Pentapetalae</taxon>
        <taxon>Caryophyllales</taxon>
        <taxon>Cactineae</taxon>
        <taxon>Cactaceae</taxon>
        <taxon>Cactoideae</taxon>
        <taxon>Echinocereeae</taxon>
        <taxon>Carnegiea</taxon>
    </lineage>
</organism>
<dbReference type="Proteomes" id="UP001153076">
    <property type="component" value="Unassembled WGS sequence"/>
</dbReference>
<gene>
    <name evidence="1" type="ORF">Cgig2_031920</name>
</gene>
<comment type="caution">
    <text evidence="1">The sequence shown here is derived from an EMBL/GenBank/DDBJ whole genome shotgun (WGS) entry which is preliminary data.</text>
</comment>
<keyword evidence="2" id="KW-1185">Reference proteome</keyword>
<accession>A0A9Q1GLT9</accession>
<name>A0A9Q1GLT9_9CARY</name>
<proteinExistence type="predicted"/>
<evidence type="ECO:0000313" key="2">
    <source>
        <dbReference type="Proteomes" id="UP001153076"/>
    </source>
</evidence>
<dbReference type="OrthoDB" id="1752268at2759"/>
<dbReference type="PROSITE" id="PS51257">
    <property type="entry name" value="PROKAR_LIPOPROTEIN"/>
    <property type="match status" value="1"/>
</dbReference>